<comment type="cofactor">
    <cofactor evidence="2">
        <name>Mn(2+)</name>
        <dbReference type="ChEBI" id="CHEBI:29035"/>
    </cofactor>
    <text evidence="2">The Mn(2+) ion enhances activity.</text>
</comment>
<dbReference type="Pfam" id="PF01546">
    <property type="entry name" value="Peptidase_M20"/>
    <property type="match status" value="1"/>
</dbReference>
<evidence type="ECO:0000256" key="1">
    <source>
        <dbReference type="ARBA" id="ARBA00022801"/>
    </source>
</evidence>
<dbReference type="Proteomes" id="UP000180254">
    <property type="component" value="Unassembled WGS sequence"/>
</dbReference>
<sequence>MLLKDEWREEIVENREFLHRIPELGFKEFKTSKYIFKKLKEYGYQVEKVAGTGVVGFRKGTDSSDSTIAFRADMDALALREQTGLAFSSVMENRMHACGHDGHMAILLGLARYVSELPEIGKNILLIFQPAEEGPGGAEVIVRNNLLKKYSVEAIFGLHIHPSVAEGMIAVNHGPIMAECGEINIRVKGRGGHGAMPEKGIDSIYVACQLINSYQSIISRNIEAVEGGVISVGKIAGGEARNIMAEEVCFEGTIRAYREDVYETIKRRISEINRGFELAHGVEIEEYIEDMYPAVVNDFALYNRMLEAFEEEEIEVLKPMMIAEDFSYYQKEVPGLFYILGSRNEEKGYAYPLHHCKFNFDENVLYRGVESLVRIAKMMGVAVK</sequence>
<dbReference type="GO" id="GO:0050118">
    <property type="term" value="F:N-acetyldiaminopimelate deacetylase activity"/>
    <property type="evidence" value="ECO:0007669"/>
    <property type="project" value="UniProtKB-EC"/>
</dbReference>
<feature type="binding site" evidence="2">
    <location>
        <position position="159"/>
    </location>
    <ligand>
        <name>Mn(2+)</name>
        <dbReference type="ChEBI" id="CHEBI:29035"/>
        <label>2</label>
    </ligand>
</feature>
<dbReference type="InterPro" id="IPR002933">
    <property type="entry name" value="Peptidase_M20"/>
</dbReference>
<dbReference type="GO" id="GO:0019877">
    <property type="term" value="P:diaminopimelate biosynthetic process"/>
    <property type="evidence" value="ECO:0007669"/>
    <property type="project" value="UniProtKB-ARBA"/>
</dbReference>
<accession>A0A1S1V4W3</accession>
<dbReference type="SUPFAM" id="SSF55031">
    <property type="entry name" value="Bacterial exopeptidase dimerisation domain"/>
    <property type="match status" value="1"/>
</dbReference>
<dbReference type="OrthoDB" id="9776731at2"/>
<protein>
    <submittedName>
        <fullName evidence="4">N-acetyldiaminopimelate deacetylase</fullName>
        <ecNumber evidence="4">3.5.1.47</ecNumber>
    </submittedName>
</protein>
<feature type="domain" description="Peptidase M20 dimerisation" evidence="3">
    <location>
        <begin position="183"/>
        <end position="272"/>
    </location>
</feature>
<dbReference type="InterPro" id="IPR017439">
    <property type="entry name" value="Amidohydrolase"/>
</dbReference>
<dbReference type="SUPFAM" id="SSF53187">
    <property type="entry name" value="Zn-dependent exopeptidases"/>
    <property type="match status" value="1"/>
</dbReference>
<evidence type="ECO:0000313" key="5">
    <source>
        <dbReference type="Proteomes" id="UP000180254"/>
    </source>
</evidence>
<feature type="binding site" evidence="2">
    <location>
        <position position="100"/>
    </location>
    <ligand>
        <name>Mn(2+)</name>
        <dbReference type="ChEBI" id="CHEBI:29035"/>
        <label>2</label>
    </ligand>
</feature>
<name>A0A1S1V4W3_9FIRM</name>
<evidence type="ECO:0000259" key="3">
    <source>
        <dbReference type="Pfam" id="PF07687"/>
    </source>
</evidence>
<dbReference type="Pfam" id="PF07687">
    <property type="entry name" value="M20_dimer"/>
    <property type="match status" value="1"/>
</dbReference>
<dbReference type="AlphaFoldDB" id="A0A1S1V4W3"/>
<dbReference type="InterPro" id="IPR036264">
    <property type="entry name" value="Bact_exopeptidase_dim_dom"/>
</dbReference>
<feature type="binding site" evidence="2">
    <location>
        <position position="354"/>
    </location>
    <ligand>
        <name>Mn(2+)</name>
        <dbReference type="ChEBI" id="CHEBI:29035"/>
        <label>2</label>
    </ligand>
</feature>
<evidence type="ECO:0000256" key="2">
    <source>
        <dbReference type="PIRSR" id="PIRSR005962-1"/>
    </source>
</evidence>
<dbReference type="FunFam" id="3.30.70.360:FF:000001">
    <property type="entry name" value="N-acetyldiaminopimelate deacetylase"/>
    <property type="match status" value="1"/>
</dbReference>
<dbReference type="STRING" id="39480.EUAN_18900"/>
<dbReference type="Gene3D" id="3.40.630.10">
    <property type="entry name" value="Zn peptidases"/>
    <property type="match status" value="1"/>
</dbReference>
<evidence type="ECO:0000313" key="4">
    <source>
        <dbReference type="EMBL" id="OHW61711.1"/>
    </source>
</evidence>
<gene>
    <name evidence="4" type="primary">ykuR</name>
    <name evidence="4" type="ORF">EUAN_18900</name>
</gene>
<feature type="binding site" evidence="2">
    <location>
        <position position="133"/>
    </location>
    <ligand>
        <name>Mn(2+)</name>
        <dbReference type="ChEBI" id="CHEBI:29035"/>
        <label>2</label>
    </ligand>
</feature>
<dbReference type="InterPro" id="IPR011650">
    <property type="entry name" value="Peptidase_M20_dimer"/>
</dbReference>
<organism evidence="4 5">
    <name type="scientific">Andreesenia angusta</name>
    <dbReference type="NCBI Taxonomy" id="39480"/>
    <lineage>
        <taxon>Bacteria</taxon>
        <taxon>Bacillati</taxon>
        <taxon>Bacillota</taxon>
        <taxon>Tissierellia</taxon>
        <taxon>Tissierellales</taxon>
        <taxon>Gottschalkiaceae</taxon>
        <taxon>Andreesenia</taxon>
    </lineage>
</organism>
<dbReference type="NCBIfam" id="TIGR01891">
    <property type="entry name" value="amidohydrolases"/>
    <property type="match status" value="1"/>
</dbReference>
<keyword evidence="5" id="KW-1185">Reference proteome</keyword>
<dbReference type="EC" id="3.5.1.47" evidence="4"/>
<proteinExistence type="predicted"/>
<dbReference type="GO" id="GO:0046872">
    <property type="term" value="F:metal ion binding"/>
    <property type="evidence" value="ECO:0007669"/>
    <property type="project" value="UniProtKB-KW"/>
</dbReference>
<keyword evidence="2" id="KW-0464">Manganese</keyword>
<dbReference type="Gene3D" id="3.30.70.360">
    <property type="match status" value="1"/>
</dbReference>
<dbReference type="CDD" id="cd03886">
    <property type="entry name" value="M20_Acy1"/>
    <property type="match status" value="1"/>
</dbReference>
<dbReference type="RefSeq" id="WP_071063965.1">
    <property type="nucleotide sequence ID" value="NZ_MKIE01000008.1"/>
</dbReference>
<dbReference type="EMBL" id="MKIE01000008">
    <property type="protein sequence ID" value="OHW61711.1"/>
    <property type="molecule type" value="Genomic_DNA"/>
</dbReference>
<dbReference type="PIRSF" id="PIRSF005962">
    <property type="entry name" value="Pept_M20D_amidohydro"/>
    <property type="match status" value="1"/>
</dbReference>
<reference evidence="4 5" key="1">
    <citation type="submission" date="2016-09" db="EMBL/GenBank/DDBJ databases">
        <title>Genome sequence of Eubacterium angustum.</title>
        <authorList>
            <person name="Poehlein A."/>
            <person name="Daniel R."/>
        </authorList>
    </citation>
    <scope>NUCLEOTIDE SEQUENCE [LARGE SCALE GENOMIC DNA]</scope>
    <source>
        <strain evidence="4 5">DSM 1989</strain>
    </source>
</reference>
<keyword evidence="1 4" id="KW-0378">Hydrolase</keyword>
<dbReference type="PANTHER" id="PTHR11014">
    <property type="entry name" value="PEPTIDASE M20 FAMILY MEMBER"/>
    <property type="match status" value="1"/>
</dbReference>
<keyword evidence="2" id="KW-0479">Metal-binding</keyword>
<feature type="binding site" evidence="2">
    <location>
        <position position="98"/>
    </location>
    <ligand>
        <name>Mn(2+)</name>
        <dbReference type="ChEBI" id="CHEBI:29035"/>
        <label>2</label>
    </ligand>
</feature>
<dbReference type="PANTHER" id="PTHR11014:SF63">
    <property type="entry name" value="METALLOPEPTIDASE, PUTATIVE (AFU_ORTHOLOGUE AFUA_6G09600)-RELATED"/>
    <property type="match status" value="1"/>
</dbReference>
<comment type="caution">
    <text evidence="4">The sequence shown here is derived from an EMBL/GenBank/DDBJ whole genome shotgun (WGS) entry which is preliminary data.</text>
</comment>